<keyword evidence="5" id="KW-0378">Hydrolase</keyword>
<protein>
    <submittedName>
        <fullName evidence="5">Cellulase (Glycosyl hydrolase family 5)</fullName>
    </submittedName>
</protein>
<evidence type="ECO:0000313" key="6">
    <source>
        <dbReference type="Proteomes" id="UP000316167"/>
    </source>
</evidence>
<dbReference type="InterPro" id="IPR013783">
    <property type="entry name" value="Ig-like_fold"/>
</dbReference>
<evidence type="ECO:0000313" key="5">
    <source>
        <dbReference type="EMBL" id="TWI85118.1"/>
    </source>
</evidence>
<comment type="caution">
    <text evidence="5">The sequence shown here is derived from an EMBL/GenBank/DDBJ whole genome shotgun (WGS) entry which is preliminary data.</text>
</comment>
<dbReference type="Gene3D" id="2.60.40.10">
    <property type="entry name" value="Immunoglobulins"/>
    <property type="match status" value="1"/>
</dbReference>
<dbReference type="InterPro" id="IPR017853">
    <property type="entry name" value="GH"/>
</dbReference>
<dbReference type="InterPro" id="IPR025277">
    <property type="entry name" value="Apiosidase-like_cat_dom"/>
</dbReference>
<dbReference type="InterPro" id="IPR041239">
    <property type="entry name" value="DUF5605"/>
</dbReference>
<accession>A0A562SVP0</accession>
<dbReference type="PANTHER" id="PTHR37836">
    <property type="entry name" value="LMO1036 PROTEIN"/>
    <property type="match status" value="1"/>
</dbReference>
<dbReference type="AlphaFoldDB" id="A0A562SVP0"/>
<feature type="chain" id="PRO_5021880634" evidence="1">
    <location>
        <begin position="22"/>
        <end position="533"/>
    </location>
</feature>
<dbReference type="Gene3D" id="3.20.20.80">
    <property type="entry name" value="Glycosidases"/>
    <property type="match status" value="1"/>
</dbReference>
<dbReference type="SUPFAM" id="SSF51445">
    <property type="entry name" value="(Trans)glycosidases"/>
    <property type="match status" value="1"/>
</dbReference>
<dbReference type="InterPro" id="IPR032260">
    <property type="entry name" value="DUF5060"/>
</dbReference>
<evidence type="ECO:0000259" key="3">
    <source>
        <dbReference type="Pfam" id="PF16586"/>
    </source>
</evidence>
<dbReference type="Pfam" id="PF18310">
    <property type="entry name" value="DUF5605"/>
    <property type="match status" value="1"/>
</dbReference>
<keyword evidence="1" id="KW-0732">Signal</keyword>
<dbReference type="GO" id="GO:0016787">
    <property type="term" value="F:hydrolase activity"/>
    <property type="evidence" value="ECO:0007669"/>
    <property type="project" value="UniProtKB-KW"/>
</dbReference>
<dbReference type="Pfam" id="PF16586">
    <property type="entry name" value="DUF5060"/>
    <property type="match status" value="1"/>
</dbReference>
<dbReference type="RefSeq" id="WP_199758146.1">
    <property type="nucleotide sequence ID" value="NZ_VLLE01000002.1"/>
</dbReference>
<feature type="domain" description="Apiosidase-like catalytic" evidence="2">
    <location>
        <begin position="119"/>
        <end position="389"/>
    </location>
</feature>
<dbReference type="EMBL" id="VLLE01000002">
    <property type="protein sequence ID" value="TWI85118.1"/>
    <property type="molecule type" value="Genomic_DNA"/>
</dbReference>
<dbReference type="Gene3D" id="2.60.40.3950">
    <property type="match status" value="1"/>
</dbReference>
<dbReference type="Pfam" id="PF13204">
    <property type="entry name" value="Apiosidase"/>
    <property type="match status" value="1"/>
</dbReference>
<dbReference type="PANTHER" id="PTHR37836:SF2">
    <property type="entry name" value="DUF4038 DOMAIN-CONTAINING PROTEIN"/>
    <property type="match status" value="1"/>
</dbReference>
<dbReference type="Proteomes" id="UP000316167">
    <property type="component" value="Unassembled WGS sequence"/>
</dbReference>
<evidence type="ECO:0000259" key="2">
    <source>
        <dbReference type="Pfam" id="PF13204"/>
    </source>
</evidence>
<evidence type="ECO:0000256" key="1">
    <source>
        <dbReference type="SAM" id="SignalP"/>
    </source>
</evidence>
<reference evidence="5 6" key="1">
    <citation type="journal article" date="2015" name="Stand. Genomic Sci.">
        <title>Genomic Encyclopedia of Bacterial and Archaeal Type Strains, Phase III: the genomes of soil and plant-associated and newly described type strains.</title>
        <authorList>
            <person name="Whitman W.B."/>
            <person name="Woyke T."/>
            <person name="Klenk H.P."/>
            <person name="Zhou Y."/>
            <person name="Lilburn T.G."/>
            <person name="Beck B.J."/>
            <person name="De Vos P."/>
            <person name="Vandamme P."/>
            <person name="Eisen J.A."/>
            <person name="Garrity G."/>
            <person name="Hugenholtz P."/>
            <person name="Kyrpides N.C."/>
        </authorList>
    </citation>
    <scope>NUCLEOTIDE SEQUENCE [LARGE SCALE GENOMIC DNA]</scope>
    <source>
        <strain evidence="5 6">CGMCC 1.7271</strain>
    </source>
</reference>
<gene>
    <name evidence="5" type="ORF">IQ13_0275</name>
</gene>
<feature type="domain" description="DUF5605" evidence="4">
    <location>
        <begin position="436"/>
        <end position="529"/>
    </location>
</feature>
<proteinExistence type="predicted"/>
<name>A0A562SVP0_9BACT</name>
<sequence>MIAQRIMFSCMAVLFAVCSFAQTQVEQWGRFETVLHYKANGNAFTDVRLTATFSNGDTSINVSGFYDGADVFRIRFMPPATGNWSYQTSSNIRLLNNQKGSFQCIQPAAANHGPVKVHKQYHFSFADGKLFYPVGTTAYAWNHMGQALQQQTLQSLKQSGFNKLRMCVFPKNYDLVIEEPELFPYEVKQQATSKTDKWDLTRFNPAFFRQLEQQIDALQQLGIEVDLIVFHPYDKGRWGFDAMAQEANFRYIHYLTARLAAFRNIWWSVANEWDLVKPKTHDDWVALTKEISKNDPYKHLLSIHGSTAKYFEYWMPEITHVSVQDEAPVMHWGAASILRNVYYKPVVYDEVGYEGNLQHRWGRYSAEEMTYLMWMATIGGTYVTHGETYRYKDNTDTIFWAKGGTWKGKSWMRAAFMRKILEEGGGPLEPADISRDMHTATAGKGYYLLYFGKEINEYWVFNLPTKNGQFERAKPGDRFKAEIIDTWEMTVTPIAEEFVLGEQNDYRYYDKAMKKIKLPMKPYLALRITAIKK</sequence>
<feature type="signal peptide" evidence="1">
    <location>
        <begin position="1"/>
        <end position="21"/>
    </location>
</feature>
<organism evidence="5 6">
    <name type="scientific">Lacibacter cauensis</name>
    <dbReference type="NCBI Taxonomy" id="510947"/>
    <lineage>
        <taxon>Bacteria</taxon>
        <taxon>Pseudomonadati</taxon>
        <taxon>Bacteroidota</taxon>
        <taxon>Chitinophagia</taxon>
        <taxon>Chitinophagales</taxon>
        <taxon>Chitinophagaceae</taxon>
        <taxon>Lacibacter</taxon>
    </lineage>
</organism>
<evidence type="ECO:0000259" key="4">
    <source>
        <dbReference type="Pfam" id="PF18310"/>
    </source>
</evidence>
<feature type="domain" description="DUF5060" evidence="3">
    <location>
        <begin position="24"/>
        <end position="91"/>
    </location>
</feature>
<keyword evidence="6" id="KW-1185">Reference proteome</keyword>